<feature type="domain" description="Peripheral subunit-binding (PSBD)" evidence="11">
    <location>
        <begin position="133"/>
        <end position="170"/>
    </location>
</feature>
<comment type="function">
    <text evidence="6">The pyruvate dehydrogenase complex catalyzes the overall conversion of pyruvate to acetyl-CoA and CO(2). It contains multiple copies of three enzymatic components: pyruvate dehydrogenase (E1), dihydrolipoamide acetyltransferase (E2) and lipoamide dehydrogenase (E3).</text>
</comment>
<dbReference type="Pfam" id="PF02817">
    <property type="entry name" value="E3_binding"/>
    <property type="match status" value="1"/>
</dbReference>
<dbReference type="SUPFAM" id="SSF47005">
    <property type="entry name" value="Peripheral subunit-binding domain of 2-oxo acid dehydrogenase complex"/>
    <property type="match status" value="1"/>
</dbReference>
<evidence type="ECO:0000256" key="5">
    <source>
        <dbReference type="ARBA" id="ARBA00023315"/>
    </source>
</evidence>
<dbReference type="PANTHER" id="PTHR23151">
    <property type="entry name" value="DIHYDROLIPOAMIDE ACETYL/SUCCINYL-TRANSFERASE-RELATED"/>
    <property type="match status" value="1"/>
</dbReference>
<feature type="compositionally biased region" description="Pro residues" evidence="9">
    <location>
        <begin position="112"/>
        <end position="124"/>
    </location>
</feature>
<evidence type="ECO:0000256" key="8">
    <source>
        <dbReference type="RuleBase" id="RU361137"/>
    </source>
</evidence>
<keyword evidence="4 8" id="KW-0450">Lipoyl</keyword>
<feature type="region of interest" description="Disordered" evidence="9">
    <location>
        <begin position="84"/>
        <end position="129"/>
    </location>
</feature>
<dbReference type="Proteomes" id="UP000309389">
    <property type="component" value="Unassembled WGS sequence"/>
</dbReference>
<dbReference type="PANTHER" id="PTHR23151:SF90">
    <property type="entry name" value="DIHYDROLIPOYLLYSINE-RESIDUE ACETYLTRANSFERASE COMPONENT OF PYRUVATE DEHYDROGENASE COMPLEX, MITOCHONDRIAL-RELATED"/>
    <property type="match status" value="1"/>
</dbReference>
<protein>
    <recommendedName>
        <fullName evidence="8">Acetyltransferase component of pyruvate dehydrogenase complex</fullName>
        <ecNumber evidence="8">2.3.1.12</ecNumber>
    </recommendedName>
</protein>
<dbReference type="SUPFAM" id="SSF52777">
    <property type="entry name" value="CoA-dependent acyltransferases"/>
    <property type="match status" value="1"/>
</dbReference>
<dbReference type="SUPFAM" id="SSF51230">
    <property type="entry name" value="Single hybrid motif"/>
    <property type="match status" value="1"/>
</dbReference>
<evidence type="ECO:0000256" key="7">
    <source>
        <dbReference type="ARBA" id="ARBA00048370"/>
    </source>
</evidence>
<dbReference type="InterPro" id="IPR011053">
    <property type="entry name" value="Single_hybrid_motif"/>
</dbReference>
<dbReference type="InterPro" id="IPR023213">
    <property type="entry name" value="CAT-like_dom_sf"/>
</dbReference>
<dbReference type="InterPro" id="IPR036625">
    <property type="entry name" value="E3-bd_dom_sf"/>
</dbReference>
<dbReference type="PROSITE" id="PS50968">
    <property type="entry name" value="BIOTINYL_LIPOYL"/>
    <property type="match status" value="1"/>
</dbReference>
<sequence length="420" mass="43247">MPIAIKMPALSPTMEEGTLSKWLVKVGDQVSAGDIMAEIETDKATMEFEAVDEGVIAHIQVEEGTEGVQVGTVIATLAEEGEDAASVAPAGGGAAAPSPAPAPVEEKAAAPAPAPSPTPAPAPAPAASGSRIVASPLAKRIAEQKGIDLSTVKGSGPNGRIVKADVEGAKPGAAAPAAAPIAAPAEAQDFGIPHEVEKLSGMRKTIARRLTESKQQIPHIYLTVDIQLDKLLKLRSEINASLESQGVKLSVNDLLIKALAKALVAVPVCNVQFAGDTLLKFSRADISVAVSIDGGLITPIIKDAGNKTVSAISTEMKDLAGRAREGKLAPEEYQGGTASLSNMGMFGIKQFEAVINPPQAMIMAIGAGEKRPYVVDDSLQIATVMSATGSFDHRAIDGADGAQLMKVFKELIENPLGLLA</sequence>
<dbReference type="PROSITE" id="PS51826">
    <property type="entry name" value="PSBD"/>
    <property type="match status" value="1"/>
</dbReference>
<keyword evidence="13" id="KW-1185">Reference proteome</keyword>
<comment type="similarity">
    <text evidence="1 8">Belongs to the 2-oxoacid dehydrogenase family.</text>
</comment>
<dbReference type="Gene3D" id="3.30.559.10">
    <property type="entry name" value="Chloramphenicol acetyltransferase-like domain"/>
    <property type="match status" value="1"/>
</dbReference>
<evidence type="ECO:0000259" key="11">
    <source>
        <dbReference type="PROSITE" id="PS51826"/>
    </source>
</evidence>
<dbReference type="EMBL" id="SSHH01000002">
    <property type="protein sequence ID" value="TIX50064.1"/>
    <property type="molecule type" value="Genomic_DNA"/>
</dbReference>
<comment type="caution">
    <text evidence="12">The sequence shown here is derived from an EMBL/GenBank/DDBJ whole genome shotgun (WGS) entry which is preliminary data.</text>
</comment>
<dbReference type="CDD" id="cd06849">
    <property type="entry name" value="lipoyl_domain"/>
    <property type="match status" value="1"/>
</dbReference>
<proteinExistence type="inferred from homology"/>
<dbReference type="AlphaFoldDB" id="A0A4T3EZJ9"/>
<name>A0A4T3EZJ9_9SPHN</name>
<dbReference type="GO" id="GO:0004742">
    <property type="term" value="F:dihydrolipoyllysine-residue acetyltransferase activity"/>
    <property type="evidence" value="ECO:0007669"/>
    <property type="project" value="UniProtKB-UniRule"/>
</dbReference>
<dbReference type="Pfam" id="PF00364">
    <property type="entry name" value="Biotin_lipoyl"/>
    <property type="match status" value="1"/>
</dbReference>
<evidence type="ECO:0000256" key="3">
    <source>
        <dbReference type="ARBA" id="ARBA00022679"/>
    </source>
</evidence>
<organism evidence="12 13">
    <name type="scientific">Alteraurantiacibacter aquimixticola</name>
    <dbReference type="NCBI Taxonomy" id="2489173"/>
    <lineage>
        <taxon>Bacteria</taxon>
        <taxon>Pseudomonadati</taxon>
        <taxon>Pseudomonadota</taxon>
        <taxon>Alphaproteobacteria</taxon>
        <taxon>Sphingomonadales</taxon>
        <taxon>Erythrobacteraceae</taxon>
        <taxon>Alteraurantiacibacter</taxon>
    </lineage>
</organism>
<feature type="domain" description="Lipoyl-binding" evidence="10">
    <location>
        <begin position="2"/>
        <end position="78"/>
    </location>
</feature>
<keyword evidence="5 8" id="KW-0012">Acyltransferase</keyword>
<comment type="cofactor">
    <cofactor evidence="8">
        <name>(R)-lipoate</name>
        <dbReference type="ChEBI" id="CHEBI:83088"/>
    </cofactor>
    <text evidence="8">Binds 1 lipoyl cofactor covalently.</text>
</comment>
<dbReference type="Pfam" id="PF00198">
    <property type="entry name" value="2-oxoacid_dh"/>
    <property type="match status" value="1"/>
</dbReference>
<reference evidence="12 13" key="1">
    <citation type="submission" date="2019-04" db="EMBL/GenBank/DDBJ databases">
        <title>Altererythrobacter aquimixticola sp. nov., isolated from sediment of junction between the ocean and a freshwater spring.</title>
        <authorList>
            <person name="Yoon J.-H."/>
        </authorList>
    </citation>
    <scope>NUCLEOTIDE SEQUENCE [LARGE SCALE GENOMIC DNA]</scope>
    <source>
        <strain evidence="12 13">SSKS-13</strain>
    </source>
</reference>
<keyword evidence="3 8" id="KW-0808">Transferase</keyword>
<comment type="subunit">
    <text evidence="2">Forms a 24-polypeptide structural core with octahedral symmetry.</text>
</comment>
<dbReference type="GO" id="GO:0006086">
    <property type="term" value="P:pyruvate decarboxylation to acetyl-CoA"/>
    <property type="evidence" value="ECO:0007669"/>
    <property type="project" value="InterPro"/>
</dbReference>
<dbReference type="EC" id="2.3.1.12" evidence="8"/>
<dbReference type="InterPro" id="IPR001078">
    <property type="entry name" value="2-oxoacid_DH_actylTfrase"/>
</dbReference>
<dbReference type="InterPro" id="IPR006257">
    <property type="entry name" value="LAT1"/>
</dbReference>
<dbReference type="InterPro" id="IPR004167">
    <property type="entry name" value="PSBD"/>
</dbReference>
<evidence type="ECO:0000313" key="12">
    <source>
        <dbReference type="EMBL" id="TIX50064.1"/>
    </source>
</evidence>
<dbReference type="FunFam" id="2.40.50.100:FF:000010">
    <property type="entry name" value="Acetyltransferase component of pyruvate dehydrogenase complex"/>
    <property type="match status" value="1"/>
</dbReference>
<comment type="catalytic activity">
    <reaction evidence="7 8">
        <text>N(6)-[(R)-dihydrolipoyl]-L-lysyl-[protein] + acetyl-CoA = N(6)-[(R)-S(8)-acetyldihydrolipoyl]-L-lysyl-[protein] + CoA</text>
        <dbReference type="Rhea" id="RHEA:17017"/>
        <dbReference type="Rhea" id="RHEA-COMP:10475"/>
        <dbReference type="Rhea" id="RHEA-COMP:10478"/>
        <dbReference type="ChEBI" id="CHEBI:57287"/>
        <dbReference type="ChEBI" id="CHEBI:57288"/>
        <dbReference type="ChEBI" id="CHEBI:83100"/>
        <dbReference type="ChEBI" id="CHEBI:83111"/>
        <dbReference type="EC" id="2.3.1.12"/>
    </reaction>
</comment>
<dbReference type="PROSITE" id="PS00189">
    <property type="entry name" value="LIPOYL"/>
    <property type="match status" value="1"/>
</dbReference>
<dbReference type="OrthoDB" id="9805770at2"/>
<evidence type="ECO:0000256" key="4">
    <source>
        <dbReference type="ARBA" id="ARBA00022823"/>
    </source>
</evidence>
<dbReference type="InterPro" id="IPR000089">
    <property type="entry name" value="Biotin_lipoyl"/>
</dbReference>
<dbReference type="GO" id="GO:0045254">
    <property type="term" value="C:pyruvate dehydrogenase complex"/>
    <property type="evidence" value="ECO:0007669"/>
    <property type="project" value="UniProtKB-UniRule"/>
</dbReference>
<evidence type="ECO:0000256" key="2">
    <source>
        <dbReference type="ARBA" id="ARBA00011484"/>
    </source>
</evidence>
<dbReference type="InterPro" id="IPR045257">
    <property type="entry name" value="E2/Pdx1"/>
</dbReference>
<dbReference type="NCBIfam" id="TIGR01349">
    <property type="entry name" value="PDHac_trf_mito"/>
    <property type="match status" value="1"/>
</dbReference>
<evidence type="ECO:0000256" key="9">
    <source>
        <dbReference type="SAM" id="MobiDB-lite"/>
    </source>
</evidence>
<dbReference type="Gene3D" id="2.40.50.100">
    <property type="match status" value="1"/>
</dbReference>
<dbReference type="InterPro" id="IPR003016">
    <property type="entry name" value="2-oxoA_DH_lipoyl-BS"/>
</dbReference>
<dbReference type="Gene3D" id="4.10.320.10">
    <property type="entry name" value="E3-binding domain"/>
    <property type="match status" value="1"/>
</dbReference>
<evidence type="ECO:0000259" key="10">
    <source>
        <dbReference type="PROSITE" id="PS50968"/>
    </source>
</evidence>
<evidence type="ECO:0000256" key="1">
    <source>
        <dbReference type="ARBA" id="ARBA00007317"/>
    </source>
</evidence>
<dbReference type="RefSeq" id="WP_136693084.1">
    <property type="nucleotide sequence ID" value="NZ_SSHH01000002.1"/>
</dbReference>
<keyword evidence="12" id="KW-0670">Pyruvate</keyword>
<gene>
    <name evidence="12" type="ORF">E5222_07130</name>
</gene>
<evidence type="ECO:0000256" key="6">
    <source>
        <dbReference type="ARBA" id="ARBA00025211"/>
    </source>
</evidence>
<evidence type="ECO:0000313" key="13">
    <source>
        <dbReference type="Proteomes" id="UP000309389"/>
    </source>
</evidence>
<accession>A0A4T3EZJ9</accession>